<dbReference type="OrthoDB" id="78947at2759"/>
<evidence type="ECO:0000313" key="2">
    <source>
        <dbReference type="Proteomes" id="UP000286415"/>
    </source>
</evidence>
<dbReference type="EMBL" id="NIRI02000013">
    <property type="protein sequence ID" value="KAG5452878.1"/>
    <property type="molecule type" value="Genomic_DNA"/>
</dbReference>
<accession>A0A419PYU7</accession>
<dbReference type="Proteomes" id="UP000286415">
    <property type="component" value="Unassembled WGS sequence"/>
</dbReference>
<reference evidence="1 2" key="1">
    <citation type="journal article" date="2018" name="Biotechnol. Adv.">
        <title>Improved genomic resources and new bioinformatic workflow for the carcinogenic parasite Clonorchis sinensis: Biotechnological implications.</title>
        <authorList>
            <person name="Wang D."/>
            <person name="Korhonen P.K."/>
            <person name="Gasser R.B."/>
            <person name="Young N.D."/>
        </authorList>
    </citation>
    <scope>NUCLEOTIDE SEQUENCE [LARGE SCALE GENOMIC DNA]</scope>
    <source>
        <strain evidence="1">Cs-k2</strain>
    </source>
</reference>
<keyword evidence="2" id="KW-1185">Reference proteome</keyword>
<name>A0A419PYU7_CLOSI</name>
<sequence>MNKFERIADFGICEAILVDTQVDRQLEHEAALCSTFSCLKTPQTGDSAGLQLSLSQNQIYLQMMGHWLVSLSYSLMKARARWLRWNLLTGRSVVRARPLSLGFPCLGNLEVSQPSCFLWVAWQLGTKRVLQLNDFYFIFKKSRNHAGSYACFFSSRFIQLTSGQSQRLPITQTLVGLLTEMAHGLGHELTDWKVRGSNPTSASRLLLSRSGHPDSIPDLALPSGGVAARHRKGVRAERYFLPLKK</sequence>
<dbReference type="AlphaFoldDB" id="A0A419PYU7"/>
<comment type="caution">
    <text evidence="1">The sequence shown here is derived from an EMBL/GenBank/DDBJ whole genome shotgun (WGS) entry which is preliminary data.</text>
</comment>
<protein>
    <submittedName>
        <fullName evidence="1">Uncharacterized protein</fullName>
    </submittedName>
</protein>
<organism evidence="1 2">
    <name type="scientific">Clonorchis sinensis</name>
    <name type="common">Chinese liver fluke</name>
    <dbReference type="NCBI Taxonomy" id="79923"/>
    <lineage>
        <taxon>Eukaryota</taxon>
        <taxon>Metazoa</taxon>
        <taxon>Spiralia</taxon>
        <taxon>Lophotrochozoa</taxon>
        <taxon>Platyhelminthes</taxon>
        <taxon>Trematoda</taxon>
        <taxon>Digenea</taxon>
        <taxon>Opisthorchiida</taxon>
        <taxon>Opisthorchiata</taxon>
        <taxon>Opisthorchiidae</taxon>
        <taxon>Clonorchis</taxon>
    </lineage>
</organism>
<reference evidence="1 2" key="2">
    <citation type="journal article" date="2021" name="Genomics">
        <title>High-quality reference genome for Clonorchis sinensis.</title>
        <authorList>
            <person name="Young N.D."/>
            <person name="Stroehlein A.J."/>
            <person name="Kinkar L."/>
            <person name="Wang T."/>
            <person name="Sohn W.M."/>
            <person name="Chang B.C.H."/>
            <person name="Kaur P."/>
            <person name="Weisz D."/>
            <person name="Dudchenko O."/>
            <person name="Aiden E.L."/>
            <person name="Korhonen P.K."/>
            <person name="Gasser R.B."/>
        </authorList>
    </citation>
    <scope>NUCLEOTIDE SEQUENCE [LARGE SCALE GENOMIC DNA]</scope>
    <source>
        <strain evidence="1">Cs-k2</strain>
    </source>
</reference>
<evidence type="ECO:0000313" key="1">
    <source>
        <dbReference type="EMBL" id="KAG5452878.1"/>
    </source>
</evidence>
<proteinExistence type="predicted"/>
<gene>
    <name evidence="1" type="ORF">CSKR_107423</name>
</gene>
<dbReference type="InParanoid" id="A0A419PYU7"/>